<sequence>MNAFEEFIETLKEGIVCKGKRLYLSKRDKGRFAEEENLTLSLDERSLLFAKVFYGRKPYWREWIELFNIEPEFFSSPFEDELYQLISRHFGRIFVEYYEDRETSFQLEKGVPAENTRLGQKLIKCGYKYLRNWYYPEGWMEGGQKLQGEK</sequence>
<dbReference type="KEGG" id="hte:Hydth_0479"/>
<dbReference type="eggNOG" id="COG4353">
    <property type="taxonomic scope" value="Bacteria"/>
</dbReference>
<evidence type="ECO:0000313" key="1">
    <source>
        <dbReference type="EMBL" id="BAI68945.1"/>
    </source>
</evidence>
<dbReference type="Pfam" id="PF06557">
    <property type="entry name" value="DUF1122"/>
    <property type="match status" value="1"/>
</dbReference>
<dbReference type="STRING" id="608538.HTH_0481"/>
<name>D3DGJ3_HYDTT</name>
<dbReference type="Proteomes" id="UP000002574">
    <property type="component" value="Chromosome"/>
</dbReference>
<dbReference type="RefSeq" id="WP_012963128.1">
    <property type="nucleotide sequence ID" value="NC_013799.1"/>
</dbReference>
<organism evidence="1 2">
    <name type="scientific">Hydrogenobacter thermophilus (strain DSM 6534 / IAM 12695 / TK-6)</name>
    <dbReference type="NCBI Taxonomy" id="608538"/>
    <lineage>
        <taxon>Bacteria</taxon>
        <taxon>Pseudomonadati</taxon>
        <taxon>Aquificota</taxon>
        <taxon>Aquificia</taxon>
        <taxon>Aquificales</taxon>
        <taxon>Aquificaceae</taxon>
        <taxon>Hydrogenobacter</taxon>
    </lineage>
</organism>
<dbReference type="InterPro" id="IPR016181">
    <property type="entry name" value="Acyl_CoA_acyltransferase"/>
</dbReference>
<dbReference type="InterPro" id="IPR008304">
    <property type="entry name" value="UCP017998"/>
</dbReference>
<dbReference type="SUPFAM" id="SSF55729">
    <property type="entry name" value="Acyl-CoA N-acyltransferases (Nat)"/>
    <property type="match status" value="1"/>
</dbReference>
<gene>
    <name evidence="1" type="ordered locus">HTH_0481</name>
</gene>
<reference evidence="1 2" key="1">
    <citation type="journal article" date="2010" name="J. Bacteriol.">
        <title>Complete genome sequence of the thermophilic, obligately chemolithoautotrophic hydrogen-oxidizing bacterium Hydrogenobacter thermophilus TK-6.</title>
        <authorList>
            <person name="Arai H."/>
            <person name="Kanbe H."/>
            <person name="Ishii M."/>
            <person name="Igarashi Y."/>
        </authorList>
    </citation>
    <scope>NUCLEOTIDE SEQUENCE [LARGE SCALE GENOMIC DNA]</scope>
    <source>
        <strain evidence="2">DSM 6534 / IAM 12695 / TK-6 [Tokyo]</strain>
    </source>
</reference>
<proteinExistence type="predicted"/>
<dbReference type="Gene3D" id="3.40.630.30">
    <property type="match status" value="1"/>
</dbReference>
<evidence type="ECO:0000313" key="2">
    <source>
        <dbReference type="Proteomes" id="UP000002574"/>
    </source>
</evidence>
<dbReference type="OrthoDB" id="14114at2"/>
<dbReference type="KEGG" id="hth:HTH_0481"/>
<protein>
    <recommendedName>
        <fullName evidence="3">DUF1122 domain-containing protein</fullName>
    </recommendedName>
</protein>
<accession>D3DGJ3</accession>
<dbReference type="EMBL" id="AP011112">
    <property type="protein sequence ID" value="BAI68945.1"/>
    <property type="molecule type" value="Genomic_DNA"/>
</dbReference>
<evidence type="ECO:0008006" key="3">
    <source>
        <dbReference type="Google" id="ProtNLM"/>
    </source>
</evidence>
<dbReference type="AlphaFoldDB" id="D3DGJ3"/>
<keyword evidence="2" id="KW-1185">Reference proteome</keyword>